<evidence type="ECO:0000313" key="9">
    <source>
        <dbReference type="EMBL" id="MET3684229.1"/>
    </source>
</evidence>
<feature type="transmembrane region" description="Helical" evidence="8">
    <location>
        <begin position="465"/>
        <end position="489"/>
    </location>
</feature>
<feature type="transmembrane region" description="Helical" evidence="8">
    <location>
        <begin position="7"/>
        <end position="24"/>
    </location>
</feature>
<feature type="transmembrane region" description="Helical" evidence="8">
    <location>
        <begin position="349"/>
        <end position="369"/>
    </location>
</feature>
<dbReference type="Pfam" id="PF03023">
    <property type="entry name" value="MurJ"/>
    <property type="match status" value="1"/>
</dbReference>
<feature type="transmembrane region" description="Helical" evidence="8">
    <location>
        <begin position="306"/>
        <end position="329"/>
    </location>
</feature>
<feature type="transmembrane region" description="Helical" evidence="8">
    <location>
        <begin position="376"/>
        <end position="394"/>
    </location>
</feature>
<feature type="transmembrane region" description="Helical" evidence="8">
    <location>
        <begin position="264"/>
        <end position="285"/>
    </location>
</feature>
<evidence type="ECO:0000256" key="3">
    <source>
        <dbReference type="ARBA" id="ARBA00022692"/>
    </source>
</evidence>
<feature type="transmembrane region" description="Helical" evidence="8">
    <location>
        <begin position="129"/>
        <end position="148"/>
    </location>
</feature>
<comment type="subcellular location">
    <subcellularLocation>
        <location evidence="1">Cell membrane</location>
        <topology evidence="1">Multi-pass membrane protein</topology>
    </subcellularLocation>
</comment>
<dbReference type="EMBL" id="JBEPMX010000014">
    <property type="protein sequence ID" value="MET3684229.1"/>
    <property type="molecule type" value="Genomic_DNA"/>
</dbReference>
<gene>
    <name evidence="9" type="ORF">ABID56_002355</name>
</gene>
<keyword evidence="6 8" id="KW-1133">Transmembrane helix</keyword>
<feature type="transmembrane region" description="Helical" evidence="8">
    <location>
        <begin position="160"/>
        <end position="179"/>
    </location>
</feature>
<organism evidence="9 10">
    <name type="scientific">Alkalibacillus flavidus</name>
    <dbReference type="NCBI Taxonomy" id="546021"/>
    <lineage>
        <taxon>Bacteria</taxon>
        <taxon>Bacillati</taxon>
        <taxon>Bacillota</taxon>
        <taxon>Bacilli</taxon>
        <taxon>Bacillales</taxon>
        <taxon>Bacillaceae</taxon>
        <taxon>Alkalibacillus</taxon>
    </lineage>
</organism>
<evidence type="ECO:0000256" key="1">
    <source>
        <dbReference type="ARBA" id="ARBA00004651"/>
    </source>
</evidence>
<evidence type="ECO:0000256" key="8">
    <source>
        <dbReference type="SAM" id="Phobius"/>
    </source>
</evidence>
<feature type="transmembrane region" description="Helical" evidence="8">
    <location>
        <begin position="435"/>
        <end position="459"/>
    </location>
</feature>
<keyword evidence="7 8" id="KW-0472">Membrane</keyword>
<keyword evidence="10" id="KW-1185">Reference proteome</keyword>
<feature type="transmembrane region" description="Helical" evidence="8">
    <location>
        <begin position="185"/>
        <end position="204"/>
    </location>
</feature>
<keyword evidence="2" id="KW-1003">Cell membrane</keyword>
<feature type="transmembrane region" description="Helical" evidence="8">
    <location>
        <begin position="86"/>
        <end position="109"/>
    </location>
</feature>
<keyword evidence="5" id="KW-0573">Peptidoglycan synthesis</keyword>
<reference evidence="9 10" key="1">
    <citation type="submission" date="2024-06" db="EMBL/GenBank/DDBJ databases">
        <title>Genomic Encyclopedia of Type Strains, Phase IV (KMG-IV): sequencing the most valuable type-strain genomes for metagenomic binning, comparative biology and taxonomic classification.</title>
        <authorList>
            <person name="Goeker M."/>
        </authorList>
    </citation>
    <scope>NUCLEOTIDE SEQUENCE [LARGE SCALE GENOMIC DNA]</scope>
    <source>
        <strain evidence="9 10">DSM 23520</strain>
    </source>
</reference>
<accession>A0ABV2KXB1</accession>
<name>A0ABV2KXB1_9BACI</name>
<keyword evidence="4" id="KW-0133">Cell shape</keyword>
<dbReference type="RefSeq" id="WP_354221383.1">
    <property type="nucleotide sequence ID" value="NZ_JBEPMX010000014.1"/>
</dbReference>
<sequence>MSTLKKAAIWTTLLSIVLKLIGFVRESLIAREFGANEYTDGFLLSFTFVTLILAIIANGFNSAFLPHYVSARKERPESADRDASGVMNLVSLFFAGLSVIMYFFAPQIVPLIFGNMHSTTEEIAVEITRFFFMFMVIIALSGMLESYLQSRRIFVPTQINKLMGTLMAVVFILLFSDVWGIHAVAYGFIFGTFCGVLIQFYYLLKAKFNWQPTLSMDPEFKKTFFILLAPALLHSSVGHINVFINRLFATDTVSGGVTYLNNAALLMSIPSTIFITTVLAIVFTLMSERADDAYQFKETVFNGYQIGMMALVPIAVGTLLLGEELIAFIYERGAFTAEDTANTFDALKWYTPAILTQGLVMIAVKGMYAKGWTKRILMISSVTIILNIALNSVLVERFSYPALAMSTSIVSTYYATAATIALYKGYPKAELWRLLGLFARVLVPALIMAVPIVTIQFLTPVDSLYSLWQILILVPIGVATYIAALYVVYREGFNELVKVAKMK</sequence>
<keyword evidence="3 8" id="KW-0812">Transmembrane</keyword>
<evidence type="ECO:0000256" key="2">
    <source>
        <dbReference type="ARBA" id="ARBA00022475"/>
    </source>
</evidence>
<proteinExistence type="predicted"/>
<protein>
    <submittedName>
        <fullName evidence="9">Peptidoglycan lipid II flippase</fullName>
    </submittedName>
</protein>
<evidence type="ECO:0000313" key="10">
    <source>
        <dbReference type="Proteomes" id="UP001549167"/>
    </source>
</evidence>
<dbReference type="PRINTS" id="PR01806">
    <property type="entry name" value="VIRFACTRMVIN"/>
</dbReference>
<dbReference type="InterPro" id="IPR004268">
    <property type="entry name" value="MurJ"/>
</dbReference>
<evidence type="ECO:0000256" key="7">
    <source>
        <dbReference type="ARBA" id="ARBA00023136"/>
    </source>
</evidence>
<dbReference type="InterPro" id="IPR051050">
    <property type="entry name" value="Lipid_II_flippase_MurJ/MviN"/>
</dbReference>
<evidence type="ECO:0000256" key="5">
    <source>
        <dbReference type="ARBA" id="ARBA00022984"/>
    </source>
</evidence>
<dbReference type="PANTHER" id="PTHR47019:SF1">
    <property type="entry name" value="LIPID II FLIPPASE MURJ"/>
    <property type="match status" value="1"/>
</dbReference>
<feature type="transmembrane region" description="Helical" evidence="8">
    <location>
        <begin position="44"/>
        <end position="65"/>
    </location>
</feature>
<feature type="transmembrane region" description="Helical" evidence="8">
    <location>
        <begin position="400"/>
        <end position="423"/>
    </location>
</feature>
<comment type="caution">
    <text evidence="9">The sequence shown here is derived from an EMBL/GenBank/DDBJ whole genome shotgun (WGS) entry which is preliminary data.</text>
</comment>
<feature type="transmembrane region" description="Helical" evidence="8">
    <location>
        <begin position="224"/>
        <end position="244"/>
    </location>
</feature>
<evidence type="ECO:0000256" key="6">
    <source>
        <dbReference type="ARBA" id="ARBA00022989"/>
    </source>
</evidence>
<dbReference type="Proteomes" id="UP001549167">
    <property type="component" value="Unassembled WGS sequence"/>
</dbReference>
<dbReference type="PANTHER" id="PTHR47019">
    <property type="entry name" value="LIPID II FLIPPASE MURJ"/>
    <property type="match status" value="1"/>
</dbReference>
<evidence type="ECO:0000256" key="4">
    <source>
        <dbReference type="ARBA" id="ARBA00022960"/>
    </source>
</evidence>